<protein>
    <submittedName>
        <fullName evidence="2">Copper transport protein CCH-like</fullName>
    </submittedName>
</protein>
<accession>A0A2P2KJ46</accession>
<feature type="signal peptide" evidence="1">
    <location>
        <begin position="1"/>
        <end position="16"/>
    </location>
</feature>
<sequence length="49" mass="5575">MPHCGSLLLLQQLYCAFECIVKPALKVYSGESERSKVYFPALYLHINIS</sequence>
<proteinExistence type="predicted"/>
<name>A0A2P2KJ46_RHIMU</name>
<dbReference type="AlphaFoldDB" id="A0A2P2KJ46"/>
<organism evidence="2">
    <name type="scientific">Rhizophora mucronata</name>
    <name type="common">Asiatic mangrove</name>
    <dbReference type="NCBI Taxonomy" id="61149"/>
    <lineage>
        <taxon>Eukaryota</taxon>
        <taxon>Viridiplantae</taxon>
        <taxon>Streptophyta</taxon>
        <taxon>Embryophyta</taxon>
        <taxon>Tracheophyta</taxon>
        <taxon>Spermatophyta</taxon>
        <taxon>Magnoliopsida</taxon>
        <taxon>eudicotyledons</taxon>
        <taxon>Gunneridae</taxon>
        <taxon>Pentapetalae</taxon>
        <taxon>rosids</taxon>
        <taxon>fabids</taxon>
        <taxon>Malpighiales</taxon>
        <taxon>Rhizophoraceae</taxon>
        <taxon>Rhizophora</taxon>
    </lineage>
</organism>
<feature type="chain" id="PRO_5015160215" evidence="1">
    <location>
        <begin position="17"/>
        <end position="49"/>
    </location>
</feature>
<evidence type="ECO:0000313" key="2">
    <source>
        <dbReference type="EMBL" id="MBX05756.1"/>
    </source>
</evidence>
<dbReference type="EMBL" id="GGEC01025272">
    <property type="protein sequence ID" value="MBX05756.1"/>
    <property type="molecule type" value="Transcribed_RNA"/>
</dbReference>
<reference evidence="2" key="1">
    <citation type="submission" date="2018-02" db="EMBL/GenBank/DDBJ databases">
        <title>Rhizophora mucronata_Transcriptome.</title>
        <authorList>
            <person name="Meera S.P."/>
            <person name="Sreeshan A."/>
            <person name="Augustine A."/>
        </authorList>
    </citation>
    <scope>NUCLEOTIDE SEQUENCE</scope>
    <source>
        <tissue evidence="2">Leaf</tissue>
    </source>
</reference>
<keyword evidence="1" id="KW-0732">Signal</keyword>
<evidence type="ECO:0000256" key="1">
    <source>
        <dbReference type="SAM" id="SignalP"/>
    </source>
</evidence>